<keyword evidence="3" id="KW-0378">Hydrolase</keyword>
<dbReference type="EMBL" id="CP030941">
    <property type="protein sequence ID" value="UUP19264.1"/>
    <property type="molecule type" value="Genomic_DNA"/>
</dbReference>
<evidence type="ECO:0000256" key="1">
    <source>
        <dbReference type="SAM" id="SignalP"/>
    </source>
</evidence>
<protein>
    <submittedName>
        <fullName evidence="3">Tropinesterase</fullName>
        <ecNumber evidence="3">3.1.1.10</ecNumber>
    </submittedName>
</protein>
<dbReference type="Proteomes" id="UP001342418">
    <property type="component" value="Chromosome"/>
</dbReference>
<dbReference type="RefSeq" id="WP_338531435.1">
    <property type="nucleotide sequence ID" value="NZ_CP030941.1"/>
</dbReference>
<evidence type="ECO:0000313" key="3">
    <source>
        <dbReference type="EMBL" id="UUP19264.1"/>
    </source>
</evidence>
<proteinExistence type="predicted"/>
<dbReference type="Gene3D" id="3.40.50.1820">
    <property type="entry name" value="alpha/beta hydrolase"/>
    <property type="match status" value="1"/>
</dbReference>
<gene>
    <name evidence="3" type="ORF">NTH_03759</name>
</gene>
<keyword evidence="1" id="KW-0732">Signal</keyword>
<dbReference type="InterPro" id="IPR000073">
    <property type="entry name" value="AB_hydrolase_1"/>
</dbReference>
<keyword evidence="4" id="KW-1185">Reference proteome</keyword>
<dbReference type="PRINTS" id="PR00111">
    <property type="entry name" value="ABHYDROLASE"/>
</dbReference>
<organism evidence="3 4">
    <name type="scientific">Nitratireductor thuwali</name>
    <dbReference type="NCBI Taxonomy" id="2267699"/>
    <lineage>
        <taxon>Bacteria</taxon>
        <taxon>Pseudomonadati</taxon>
        <taxon>Pseudomonadota</taxon>
        <taxon>Alphaproteobacteria</taxon>
        <taxon>Hyphomicrobiales</taxon>
        <taxon>Phyllobacteriaceae</taxon>
        <taxon>Nitratireductor</taxon>
    </lineage>
</organism>
<dbReference type="PANTHER" id="PTHR46331:SF2">
    <property type="entry name" value="VALACYCLOVIR HYDROLASE"/>
    <property type="match status" value="1"/>
</dbReference>
<sequence>MIRTTMLAIAASALAAFALPAKAENGEKTAMQEEAAELQAPSKSGHVEANGLNYYYEIRGEGEPLLLLHGGLGQIEMFGPVLARLATERQVIGVDLHGHGRTRLGDRPIDLKDIGDDLAVILDALGHDRVDVMGYSFGAGAGFRLAVQHPEKVRRLVLVSGGFAQDGFYPEMLPMQASVSAEMAPMMKDTPMYRSYAAVAPDPEEFPALLDAMGAFMRKPYNWAEDVKTLEMPVMLVYGDSDMFRPEHIVEFYQLLGGGLRDAGWAREHMSQNRLAILPDLTHYEIGIAPVLADTTLPFLNGESRVKSWAEHVEGAK</sequence>
<dbReference type="InterPro" id="IPR029058">
    <property type="entry name" value="AB_hydrolase_fold"/>
</dbReference>
<name>A0ABY5MMQ8_9HYPH</name>
<accession>A0ABY5MMQ8</accession>
<feature type="chain" id="PRO_5047154736" evidence="1">
    <location>
        <begin position="24"/>
        <end position="317"/>
    </location>
</feature>
<dbReference type="Pfam" id="PF00561">
    <property type="entry name" value="Abhydrolase_1"/>
    <property type="match status" value="1"/>
</dbReference>
<evidence type="ECO:0000259" key="2">
    <source>
        <dbReference type="Pfam" id="PF00561"/>
    </source>
</evidence>
<dbReference type="SUPFAM" id="SSF53474">
    <property type="entry name" value="alpha/beta-Hydrolases"/>
    <property type="match status" value="1"/>
</dbReference>
<dbReference type="EC" id="3.1.1.10" evidence="3"/>
<dbReference type="GO" id="GO:0050357">
    <property type="term" value="F:tropinesterase activity"/>
    <property type="evidence" value="ECO:0007669"/>
    <property type="project" value="UniProtKB-EC"/>
</dbReference>
<dbReference type="PANTHER" id="PTHR46331">
    <property type="entry name" value="VALACYCLOVIR HYDROLASE"/>
    <property type="match status" value="1"/>
</dbReference>
<evidence type="ECO:0000313" key="4">
    <source>
        <dbReference type="Proteomes" id="UP001342418"/>
    </source>
</evidence>
<feature type="domain" description="AB hydrolase-1" evidence="2">
    <location>
        <begin position="64"/>
        <end position="176"/>
    </location>
</feature>
<reference evidence="3 4" key="1">
    <citation type="submission" date="2018-07" db="EMBL/GenBank/DDBJ databases">
        <title>Genome sequence of Nitratireductor thuwali#1536.</title>
        <authorList>
            <person name="Michoud G."/>
            <person name="Merlino G."/>
            <person name="Sefrji F.O."/>
            <person name="Daffonchio D."/>
        </authorList>
    </citation>
    <scope>NUCLEOTIDE SEQUENCE [LARGE SCALE GENOMIC DNA]</scope>
    <source>
        <strain evidence="4">Nit1536</strain>
    </source>
</reference>
<feature type="signal peptide" evidence="1">
    <location>
        <begin position="1"/>
        <end position="23"/>
    </location>
</feature>